<sequence>MPPRERWVGVLELTKGAQPMIAGRIMPREDAERWLGPDWRALRGQRVRVLAVLRDHVCEPHAQCLSGGRIPLLEQVASVDLCSGAGPAGQPDRVDCAPSPAQIARCNADCDSLGADCDRRADDRGALRRCGCARVACEQGCEETGEPSFACR</sequence>
<name>A0A150QNL9_SORCE</name>
<proteinExistence type="predicted"/>
<gene>
    <name evidence="1" type="ORF">BE15_05815</name>
</gene>
<evidence type="ECO:0000313" key="2">
    <source>
        <dbReference type="Proteomes" id="UP000075260"/>
    </source>
</evidence>
<accession>A0A150QNL9</accession>
<reference evidence="1 2" key="1">
    <citation type="submission" date="2014-02" db="EMBL/GenBank/DDBJ databases">
        <title>The small core and large imbalanced accessory genome model reveals a collaborative survival strategy of Sorangium cellulosum strains in nature.</title>
        <authorList>
            <person name="Han K."/>
            <person name="Peng R."/>
            <person name="Blom J."/>
            <person name="Li Y.-Z."/>
        </authorList>
    </citation>
    <scope>NUCLEOTIDE SEQUENCE [LARGE SCALE GENOMIC DNA]</scope>
    <source>
        <strain evidence="1 2">So0008-312</strain>
    </source>
</reference>
<dbReference type="OrthoDB" id="5517530at2"/>
<evidence type="ECO:0000313" key="1">
    <source>
        <dbReference type="EMBL" id="KYF69560.1"/>
    </source>
</evidence>
<dbReference type="EMBL" id="JEMA01000464">
    <property type="protein sequence ID" value="KYF69560.1"/>
    <property type="molecule type" value="Genomic_DNA"/>
</dbReference>
<dbReference type="AlphaFoldDB" id="A0A150QNL9"/>
<protein>
    <submittedName>
        <fullName evidence="1">Uncharacterized protein</fullName>
    </submittedName>
</protein>
<dbReference type="Proteomes" id="UP000075260">
    <property type="component" value="Unassembled WGS sequence"/>
</dbReference>
<comment type="caution">
    <text evidence="1">The sequence shown here is derived from an EMBL/GenBank/DDBJ whole genome shotgun (WGS) entry which is preliminary data.</text>
</comment>
<organism evidence="1 2">
    <name type="scientific">Sorangium cellulosum</name>
    <name type="common">Polyangium cellulosum</name>
    <dbReference type="NCBI Taxonomy" id="56"/>
    <lineage>
        <taxon>Bacteria</taxon>
        <taxon>Pseudomonadati</taxon>
        <taxon>Myxococcota</taxon>
        <taxon>Polyangia</taxon>
        <taxon>Polyangiales</taxon>
        <taxon>Polyangiaceae</taxon>
        <taxon>Sorangium</taxon>
    </lineage>
</organism>